<comment type="caution">
    <text evidence="2">The sequence shown here is derived from an EMBL/GenBank/DDBJ whole genome shotgun (WGS) entry which is preliminary data.</text>
</comment>
<dbReference type="OrthoDB" id="307593at2157"/>
<protein>
    <recommendedName>
        <fullName evidence="4">Membrane-bound metal-dependent hydrolase</fullName>
    </recommendedName>
</protein>
<organism evidence="2 3">
    <name type="scientific">Halococcus hamelinensis 100A6</name>
    <dbReference type="NCBI Taxonomy" id="1132509"/>
    <lineage>
        <taxon>Archaea</taxon>
        <taxon>Methanobacteriati</taxon>
        <taxon>Methanobacteriota</taxon>
        <taxon>Stenosarchaea group</taxon>
        <taxon>Halobacteria</taxon>
        <taxon>Halobacteriales</taxon>
        <taxon>Halococcaceae</taxon>
        <taxon>Halococcus</taxon>
    </lineage>
</organism>
<keyword evidence="1" id="KW-0812">Transmembrane</keyword>
<dbReference type="EMBL" id="AOMB01000041">
    <property type="protein sequence ID" value="EMA36480.1"/>
    <property type="molecule type" value="Genomic_DNA"/>
</dbReference>
<dbReference type="PATRIC" id="fig|1132509.6.peg.3384"/>
<dbReference type="Proteomes" id="UP000011566">
    <property type="component" value="Unassembled WGS sequence"/>
</dbReference>
<evidence type="ECO:0000313" key="3">
    <source>
        <dbReference type="Proteomes" id="UP000011566"/>
    </source>
</evidence>
<dbReference type="eggNOG" id="arCOG09118">
    <property type="taxonomic scope" value="Archaea"/>
</dbReference>
<accession>M0LWK4</accession>
<feature type="transmembrane region" description="Helical" evidence="1">
    <location>
        <begin position="112"/>
        <end position="129"/>
    </location>
</feature>
<gene>
    <name evidence="2" type="ORF">C447_14521</name>
</gene>
<feature type="transmembrane region" description="Helical" evidence="1">
    <location>
        <begin position="87"/>
        <end position="105"/>
    </location>
</feature>
<evidence type="ECO:0000256" key="1">
    <source>
        <dbReference type="SAM" id="Phobius"/>
    </source>
</evidence>
<sequence length="135" mass="14969">MNSGEHFLLSVPVVGVVLAKLRDRYPSRRLGLLAAYGVGLGVLIDLDHFVLARLRVGDWRHTVDVLRNPMRVFTDQENLFEGTGGMASLRILSHVVVGGVLTWLWSRVSRPIAFLTGVVLYVHVLADLLRDNGIV</sequence>
<proteinExistence type="predicted"/>
<evidence type="ECO:0008006" key="4">
    <source>
        <dbReference type="Google" id="ProtNLM"/>
    </source>
</evidence>
<dbReference type="AlphaFoldDB" id="M0LWK4"/>
<name>M0LWK4_9EURY</name>
<dbReference type="RefSeq" id="WP_007695142.1">
    <property type="nucleotide sequence ID" value="NZ_AJRK01000001.1"/>
</dbReference>
<keyword evidence="3" id="KW-1185">Reference proteome</keyword>
<keyword evidence="1" id="KW-0472">Membrane</keyword>
<reference evidence="2 3" key="1">
    <citation type="journal article" date="2014" name="PLoS Genet.">
        <title>Phylogenetically driven sequencing of extremely halophilic archaea reveals strategies for static and dynamic osmo-response.</title>
        <authorList>
            <person name="Becker E.A."/>
            <person name="Seitzer P.M."/>
            <person name="Tritt A."/>
            <person name="Larsen D."/>
            <person name="Krusor M."/>
            <person name="Yao A.I."/>
            <person name="Wu D."/>
            <person name="Madern D."/>
            <person name="Eisen J.A."/>
            <person name="Darling A.E."/>
            <person name="Facciotti M.T."/>
        </authorList>
    </citation>
    <scope>NUCLEOTIDE SEQUENCE [LARGE SCALE GENOMIC DNA]</scope>
    <source>
        <strain evidence="2 3">100A6</strain>
    </source>
</reference>
<evidence type="ECO:0000313" key="2">
    <source>
        <dbReference type="EMBL" id="EMA36480.1"/>
    </source>
</evidence>
<feature type="transmembrane region" description="Helical" evidence="1">
    <location>
        <begin position="30"/>
        <end position="51"/>
    </location>
</feature>
<keyword evidence="1" id="KW-1133">Transmembrane helix</keyword>